<reference evidence="11" key="3">
    <citation type="journal article" date="2017" name="Nature">
        <title>Genome sequence of the progenitor of the wheat D genome Aegilops tauschii.</title>
        <authorList>
            <person name="Luo M.C."/>
            <person name="Gu Y.Q."/>
            <person name="Puiu D."/>
            <person name="Wang H."/>
            <person name="Twardziok S.O."/>
            <person name="Deal K.R."/>
            <person name="Huo N."/>
            <person name="Zhu T."/>
            <person name="Wang L."/>
            <person name="Wang Y."/>
            <person name="McGuire P.E."/>
            <person name="Liu S."/>
            <person name="Long H."/>
            <person name="Ramasamy R.K."/>
            <person name="Rodriguez J.C."/>
            <person name="Van S.L."/>
            <person name="Yuan L."/>
            <person name="Wang Z."/>
            <person name="Xia Z."/>
            <person name="Xiao L."/>
            <person name="Anderson O.D."/>
            <person name="Ouyang S."/>
            <person name="Liang Y."/>
            <person name="Zimin A.V."/>
            <person name="Pertea G."/>
            <person name="Qi P."/>
            <person name="Bennetzen J.L."/>
            <person name="Dai X."/>
            <person name="Dawson M.W."/>
            <person name="Muller H.G."/>
            <person name="Kugler K."/>
            <person name="Rivarola-Duarte L."/>
            <person name="Spannagl M."/>
            <person name="Mayer K.F.X."/>
            <person name="Lu F.H."/>
            <person name="Bevan M.W."/>
            <person name="Leroy P."/>
            <person name="Li P."/>
            <person name="You F.M."/>
            <person name="Sun Q."/>
            <person name="Liu Z."/>
            <person name="Lyons E."/>
            <person name="Wicker T."/>
            <person name="Salzberg S.L."/>
            <person name="Devos K.M."/>
            <person name="Dvorak J."/>
        </authorList>
    </citation>
    <scope>NUCLEOTIDE SEQUENCE [LARGE SCALE GENOMIC DNA]</scope>
    <source>
        <strain evidence="11">cv. AL8/78</strain>
    </source>
</reference>
<dbReference type="SUPFAM" id="SSF144122">
    <property type="entry name" value="Tim10-like"/>
    <property type="match status" value="1"/>
</dbReference>
<dbReference type="InterPro" id="IPR035427">
    <property type="entry name" value="Tim10-like_dom_sf"/>
</dbReference>
<reference evidence="11" key="4">
    <citation type="submission" date="2019-03" db="UniProtKB">
        <authorList>
            <consortium name="EnsemblPlants"/>
        </authorList>
    </citation>
    <scope>IDENTIFICATION</scope>
</reference>
<evidence type="ECO:0000256" key="7">
    <source>
        <dbReference type="ARBA" id="ARBA00023157"/>
    </source>
</evidence>
<keyword evidence="4 8" id="KW-0653">Protein transport</keyword>
<protein>
    <recommendedName>
        <fullName evidence="8">Mitochondrial import inner membrane translocase subunit</fullName>
    </recommendedName>
</protein>
<evidence type="ECO:0000256" key="2">
    <source>
        <dbReference type="ARBA" id="ARBA00022723"/>
    </source>
</evidence>
<feature type="compositionally biased region" description="Low complexity" evidence="9">
    <location>
        <begin position="1"/>
        <end position="10"/>
    </location>
</feature>
<comment type="subunit">
    <text evidence="8">Heterohexamer.</text>
</comment>
<dbReference type="GO" id="GO:0046872">
    <property type="term" value="F:metal ion binding"/>
    <property type="evidence" value="ECO:0007669"/>
    <property type="project" value="UniProtKB-KW"/>
</dbReference>
<comment type="function">
    <text evidence="8">Mitochondrial intermembrane chaperone that participates in the import and insertion of some multi-pass transmembrane proteins into the mitochondrial inner membrane. Also required for the transfer of beta-barrel precursors from the TOM complex to the sorting and assembly machinery (SAM complex) of the outer membrane. Acts as a chaperone-like protein that protects the hydrophobic precursors from aggregation and guide them through the mitochondrial intermembrane space.</text>
</comment>
<keyword evidence="12" id="KW-1185">Reference proteome</keyword>
<reference evidence="12" key="2">
    <citation type="journal article" date="2017" name="Nat. Plants">
        <title>The Aegilops tauschii genome reveals multiple impacts of transposons.</title>
        <authorList>
            <person name="Zhao G."/>
            <person name="Zou C."/>
            <person name="Li K."/>
            <person name="Wang K."/>
            <person name="Li T."/>
            <person name="Gao L."/>
            <person name="Zhang X."/>
            <person name="Wang H."/>
            <person name="Yang Z."/>
            <person name="Liu X."/>
            <person name="Jiang W."/>
            <person name="Mao L."/>
            <person name="Kong X."/>
            <person name="Jiao Y."/>
            <person name="Jia J."/>
        </authorList>
    </citation>
    <scope>NUCLEOTIDE SEQUENCE [LARGE SCALE GENOMIC DNA]</scope>
    <source>
        <strain evidence="12">cv. AL8/78</strain>
    </source>
</reference>
<dbReference type="InterPro" id="IPR004217">
    <property type="entry name" value="Tim10-like"/>
</dbReference>
<evidence type="ECO:0000256" key="8">
    <source>
        <dbReference type="RuleBase" id="RU367043"/>
    </source>
</evidence>
<dbReference type="Gene3D" id="1.10.287.810">
    <property type="entry name" value="Mitochondrial import inner membrane translocase subunit tim13 like domains"/>
    <property type="match status" value="1"/>
</dbReference>
<dbReference type="EnsemblPlants" id="AET1Gv20070700.2">
    <property type="protein sequence ID" value="AET1Gv20070700.2"/>
    <property type="gene ID" value="AET1Gv20070700"/>
</dbReference>
<dbReference type="Proteomes" id="UP000015105">
    <property type="component" value="Chromosome 1D"/>
</dbReference>
<reference evidence="11" key="5">
    <citation type="journal article" date="2021" name="G3 (Bethesda)">
        <title>Aegilops tauschii genome assembly Aet v5.0 features greater sequence contiguity and improved annotation.</title>
        <authorList>
            <person name="Wang L."/>
            <person name="Zhu T."/>
            <person name="Rodriguez J.C."/>
            <person name="Deal K.R."/>
            <person name="Dubcovsky J."/>
            <person name="McGuire P.E."/>
            <person name="Lux T."/>
            <person name="Spannagl M."/>
            <person name="Mayer K.F.X."/>
            <person name="Baldrich P."/>
            <person name="Meyers B.C."/>
            <person name="Huo N."/>
            <person name="Gu Y.Q."/>
            <person name="Zhou H."/>
            <person name="Devos K.M."/>
            <person name="Bennetzen J.L."/>
            <person name="Unver T."/>
            <person name="Budak H."/>
            <person name="Gulick P.J."/>
            <person name="Galiba G."/>
            <person name="Kalapos B."/>
            <person name="Nelson D.R."/>
            <person name="Li P."/>
            <person name="You F.M."/>
            <person name="Luo M.C."/>
            <person name="Dvorak J."/>
        </authorList>
    </citation>
    <scope>NUCLEOTIDE SEQUENCE [LARGE SCALE GENOMIC DNA]</scope>
    <source>
        <strain evidence="11">cv. AL8/78</strain>
    </source>
</reference>
<sequence>LGSAAASAPLPTSPPRKSRIMDTSGAAAAAAGGGSEEEDQARLAAITDNLKARDSIRLYTWLSHRCFSDCVTTFYRKTLGKREGDCVRACVRKYQLATAASAARFNKLADPSAAADDEDEDD</sequence>
<evidence type="ECO:0000256" key="9">
    <source>
        <dbReference type="SAM" id="MobiDB-lite"/>
    </source>
</evidence>
<dbReference type="STRING" id="200361.A0A452XMW6"/>
<feature type="region of interest" description="Disordered" evidence="9">
    <location>
        <begin position="1"/>
        <end position="38"/>
    </location>
</feature>
<comment type="domain">
    <text evidence="8">The twin CX3C motif contains 4 conserved Cys residues that form 2 disulfide bonds in the mitochondrial intermembrane space.</text>
</comment>
<proteinExistence type="inferred from homology"/>
<keyword evidence="8" id="KW-0999">Mitochondrion inner membrane</keyword>
<dbReference type="PANTHER" id="PTHR13172">
    <property type="entry name" value="MITOCHONDRIAL IMPORT INNER MEMBRANE TRANSLOCASE SUBUNIT TIM9B"/>
    <property type="match status" value="1"/>
</dbReference>
<dbReference type="GO" id="GO:0005743">
    <property type="term" value="C:mitochondrial inner membrane"/>
    <property type="evidence" value="ECO:0007669"/>
    <property type="project" value="UniProtKB-SubCell"/>
</dbReference>
<comment type="subcellular location">
    <subcellularLocation>
        <location evidence="8">Mitochondrion inner membrane</location>
        <topology evidence="8">Peripheral membrane protein</topology>
        <orientation evidence="8">Intermembrane side</orientation>
    </subcellularLocation>
</comment>
<evidence type="ECO:0000256" key="5">
    <source>
        <dbReference type="ARBA" id="ARBA00023010"/>
    </source>
</evidence>
<evidence type="ECO:0000256" key="4">
    <source>
        <dbReference type="ARBA" id="ARBA00022927"/>
    </source>
</evidence>
<dbReference type="Gramene" id="AET1Gv20070700.2">
    <property type="protein sequence ID" value="AET1Gv20070700.2"/>
    <property type="gene ID" value="AET1Gv20070700"/>
</dbReference>
<dbReference type="Pfam" id="PF02953">
    <property type="entry name" value="zf-Tim10_DDP"/>
    <property type="match status" value="1"/>
</dbReference>
<accession>A0A452XMW6</accession>
<evidence type="ECO:0000313" key="12">
    <source>
        <dbReference type="Proteomes" id="UP000015105"/>
    </source>
</evidence>
<keyword evidence="3" id="KW-0862">Zinc</keyword>
<evidence type="ECO:0000256" key="3">
    <source>
        <dbReference type="ARBA" id="ARBA00022833"/>
    </source>
</evidence>
<keyword evidence="6 8" id="KW-0496">Mitochondrion</keyword>
<feature type="domain" description="Tim10-like" evidence="10">
    <location>
        <begin position="54"/>
        <end position="106"/>
    </location>
</feature>
<keyword evidence="8" id="KW-0472">Membrane</keyword>
<organism evidence="11 12">
    <name type="scientific">Aegilops tauschii subsp. strangulata</name>
    <name type="common">Goatgrass</name>
    <dbReference type="NCBI Taxonomy" id="200361"/>
    <lineage>
        <taxon>Eukaryota</taxon>
        <taxon>Viridiplantae</taxon>
        <taxon>Streptophyta</taxon>
        <taxon>Embryophyta</taxon>
        <taxon>Tracheophyta</taxon>
        <taxon>Spermatophyta</taxon>
        <taxon>Magnoliopsida</taxon>
        <taxon>Liliopsida</taxon>
        <taxon>Poales</taxon>
        <taxon>Poaceae</taxon>
        <taxon>BOP clade</taxon>
        <taxon>Pooideae</taxon>
        <taxon>Triticodae</taxon>
        <taxon>Triticeae</taxon>
        <taxon>Triticinae</taxon>
        <taxon>Aegilops</taxon>
    </lineage>
</organism>
<dbReference type="GO" id="GO:0015031">
    <property type="term" value="P:protein transport"/>
    <property type="evidence" value="ECO:0007669"/>
    <property type="project" value="UniProtKB-KW"/>
</dbReference>
<evidence type="ECO:0000256" key="6">
    <source>
        <dbReference type="ARBA" id="ARBA00023128"/>
    </source>
</evidence>
<keyword evidence="7 8" id="KW-1015">Disulfide bond</keyword>
<keyword evidence="5 8" id="KW-0811">Translocation</keyword>
<reference evidence="12" key="1">
    <citation type="journal article" date="2014" name="Science">
        <title>Ancient hybridizations among the ancestral genomes of bread wheat.</title>
        <authorList>
            <consortium name="International Wheat Genome Sequencing Consortium,"/>
            <person name="Marcussen T."/>
            <person name="Sandve S.R."/>
            <person name="Heier L."/>
            <person name="Spannagl M."/>
            <person name="Pfeifer M."/>
            <person name="Jakobsen K.S."/>
            <person name="Wulff B.B."/>
            <person name="Steuernagel B."/>
            <person name="Mayer K.F."/>
            <person name="Olsen O.A."/>
        </authorList>
    </citation>
    <scope>NUCLEOTIDE SEQUENCE [LARGE SCALE GENOMIC DNA]</scope>
    <source>
        <strain evidence="12">cv. AL8/78</strain>
    </source>
</reference>
<name>A0A452XMW6_AEGTS</name>
<comment type="similarity">
    <text evidence="8">Belongs to the small Tim family.</text>
</comment>
<keyword evidence="1 8" id="KW-0813">Transport</keyword>
<dbReference type="InterPro" id="IPR050673">
    <property type="entry name" value="Mito_inner_translocase_sub"/>
</dbReference>
<keyword evidence="2" id="KW-0479">Metal-binding</keyword>
<evidence type="ECO:0000259" key="10">
    <source>
        <dbReference type="Pfam" id="PF02953"/>
    </source>
</evidence>
<evidence type="ECO:0000256" key="1">
    <source>
        <dbReference type="ARBA" id="ARBA00022448"/>
    </source>
</evidence>
<dbReference type="AlphaFoldDB" id="A0A452XMW6"/>
<keyword evidence="8" id="KW-0143">Chaperone</keyword>
<evidence type="ECO:0000313" key="11">
    <source>
        <dbReference type="EnsemblPlants" id="AET1Gv20070700.2"/>
    </source>
</evidence>